<evidence type="ECO:0000256" key="1">
    <source>
        <dbReference type="SAM" id="Phobius"/>
    </source>
</evidence>
<name>A0ABN0GC99_9BURK</name>
<keyword evidence="1" id="KW-0812">Transmembrane</keyword>
<keyword evidence="1" id="KW-1133">Transmembrane helix</keyword>
<accession>A0ABN0GC99</accession>
<evidence type="ECO:0000313" key="2">
    <source>
        <dbReference type="EMBL" id="EIP89898.1"/>
    </source>
</evidence>
<evidence type="ECO:0000313" key="3">
    <source>
        <dbReference type="Proteomes" id="UP000004682"/>
    </source>
</evidence>
<sequence>MRPSGRTPAAAPGARRQIPPYKILIFRSIIVAILAAIQGYARLRPQARRVASEYRDSHGEAI</sequence>
<gene>
    <name evidence="2" type="ORF">A33K_13481</name>
</gene>
<dbReference type="EMBL" id="JH692061">
    <property type="protein sequence ID" value="EIP89898.1"/>
    <property type="molecule type" value="Genomic_DNA"/>
</dbReference>
<dbReference type="Proteomes" id="UP000004682">
    <property type="component" value="Unassembled WGS sequence"/>
</dbReference>
<protein>
    <submittedName>
        <fullName evidence="2">Uncharacterized protein</fullName>
    </submittedName>
</protein>
<feature type="transmembrane region" description="Helical" evidence="1">
    <location>
        <begin position="20"/>
        <end position="41"/>
    </location>
</feature>
<organism evidence="2 3">
    <name type="scientific">Burkholderia humptydooensis MSMB43</name>
    <dbReference type="NCBI Taxonomy" id="441157"/>
    <lineage>
        <taxon>Bacteria</taxon>
        <taxon>Pseudomonadati</taxon>
        <taxon>Pseudomonadota</taxon>
        <taxon>Betaproteobacteria</taxon>
        <taxon>Burkholderiales</taxon>
        <taxon>Burkholderiaceae</taxon>
        <taxon>Burkholderia</taxon>
        <taxon>pseudomallei group</taxon>
    </lineage>
</organism>
<keyword evidence="1" id="KW-0472">Membrane</keyword>
<proteinExistence type="predicted"/>
<keyword evidence="3" id="KW-1185">Reference proteome</keyword>
<reference evidence="3" key="1">
    <citation type="journal article" date="2012" name="J. Bacteriol.">
        <title>Revised Genome Sequence of Burkholderia thailandensis MSMB43 with Improved Annotation.</title>
        <authorList>
            <person name="Zhuo Y."/>
            <person name="Liu L."/>
            <person name="Wang Q."/>
            <person name="Liu X."/>
            <person name="Ren B."/>
            <person name="Liu M."/>
            <person name="Ni P."/>
            <person name="Cheng Y.Q."/>
            <person name="Zhang L."/>
        </authorList>
    </citation>
    <scope>NUCLEOTIDE SEQUENCE [LARGE SCALE GENOMIC DNA]</scope>
    <source>
        <strain evidence="3">MSMB43</strain>
    </source>
</reference>